<name>A0A3B0UN73_9ZZZZ</name>
<proteinExistence type="predicted"/>
<feature type="transmembrane region" description="Helical" evidence="1">
    <location>
        <begin position="183"/>
        <end position="199"/>
    </location>
</feature>
<feature type="transmembrane region" description="Helical" evidence="1">
    <location>
        <begin position="109"/>
        <end position="128"/>
    </location>
</feature>
<reference evidence="2" key="1">
    <citation type="submission" date="2018-06" db="EMBL/GenBank/DDBJ databases">
        <authorList>
            <person name="Zhirakovskaya E."/>
        </authorList>
    </citation>
    <scope>NUCLEOTIDE SEQUENCE</scope>
</reference>
<feature type="transmembrane region" description="Helical" evidence="1">
    <location>
        <begin position="67"/>
        <end position="89"/>
    </location>
</feature>
<keyword evidence="1" id="KW-0472">Membrane</keyword>
<keyword evidence="1" id="KW-1133">Transmembrane helix</keyword>
<sequence>MKNKEQYIEDLKEIKKMMNRSSKFISLSGLSGISAGVIALIAAWFAHSMVYSNTLIYHVPQNISQGVILNLLLVAVATITAAVLAGVFFTKRKAKQINQPLWDTQTRLLLVNMAIPLITGGLLCVLLLQQGLIGLLAPLTLVFYGLALVNASKYTFKEVGTLGVVEIILGLVAVQFIGYSLYFWAFGFGILHIVYGIIMQSKYGS</sequence>
<feature type="transmembrane region" description="Helical" evidence="1">
    <location>
        <begin position="24"/>
        <end position="47"/>
    </location>
</feature>
<feature type="transmembrane region" description="Helical" evidence="1">
    <location>
        <begin position="159"/>
        <end position="177"/>
    </location>
</feature>
<feature type="transmembrane region" description="Helical" evidence="1">
    <location>
        <begin position="134"/>
        <end position="152"/>
    </location>
</feature>
<keyword evidence="1" id="KW-0812">Transmembrane</keyword>
<gene>
    <name evidence="2" type="ORF">MNBD_BACTEROID06-824</name>
</gene>
<evidence type="ECO:0000313" key="2">
    <source>
        <dbReference type="EMBL" id="VAW27872.1"/>
    </source>
</evidence>
<organism evidence="2">
    <name type="scientific">hydrothermal vent metagenome</name>
    <dbReference type="NCBI Taxonomy" id="652676"/>
    <lineage>
        <taxon>unclassified sequences</taxon>
        <taxon>metagenomes</taxon>
        <taxon>ecological metagenomes</taxon>
    </lineage>
</organism>
<dbReference type="EMBL" id="UOES01000316">
    <property type="protein sequence ID" value="VAW27872.1"/>
    <property type="molecule type" value="Genomic_DNA"/>
</dbReference>
<dbReference type="AlphaFoldDB" id="A0A3B0UN73"/>
<protein>
    <submittedName>
        <fullName evidence="2">Uncharacterized protein</fullName>
    </submittedName>
</protein>
<evidence type="ECO:0000256" key="1">
    <source>
        <dbReference type="SAM" id="Phobius"/>
    </source>
</evidence>
<accession>A0A3B0UN73</accession>